<evidence type="ECO:0000256" key="6">
    <source>
        <dbReference type="ARBA" id="ARBA00022692"/>
    </source>
</evidence>
<evidence type="ECO:0000256" key="10">
    <source>
        <dbReference type="ARBA" id="ARBA00022833"/>
    </source>
</evidence>
<name>A0A7R9MSY6_9ACAR</name>
<keyword evidence="14" id="KW-0576">Peroxisome</keyword>
<evidence type="ECO:0000256" key="14">
    <source>
        <dbReference type="ARBA" id="ARBA00023140"/>
    </source>
</evidence>
<dbReference type="PANTHER" id="PTHR48178:SF1">
    <property type="entry name" value="PEROXISOME BIOGENESIS FACTOR 2"/>
    <property type="match status" value="1"/>
</dbReference>
<keyword evidence="13" id="KW-0472">Membrane</keyword>
<evidence type="ECO:0000256" key="17">
    <source>
        <dbReference type="ARBA" id="ARBA00034523"/>
    </source>
</evidence>
<dbReference type="GO" id="GO:0008270">
    <property type="term" value="F:zinc ion binding"/>
    <property type="evidence" value="ECO:0007669"/>
    <property type="project" value="UniProtKB-KW"/>
</dbReference>
<feature type="non-terminal residue" evidence="19">
    <location>
        <position position="174"/>
    </location>
</feature>
<dbReference type="OrthoDB" id="6516403at2759"/>
<protein>
    <recommendedName>
        <fullName evidence="17">RING-type E3 ubiquitin transferase (cysteine targeting)</fullName>
        <ecNumber evidence="17">2.3.2.36</ecNumber>
    </recommendedName>
    <alternativeName>
        <fullName evidence="15">Peroxin-2</fullName>
    </alternativeName>
</protein>
<reference evidence="19" key="1">
    <citation type="submission" date="2020-11" db="EMBL/GenBank/DDBJ databases">
        <authorList>
            <person name="Tran Van P."/>
        </authorList>
    </citation>
    <scope>NUCLEOTIDE SEQUENCE</scope>
</reference>
<evidence type="ECO:0000259" key="18">
    <source>
        <dbReference type="Pfam" id="PF04757"/>
    </source>
</evidence>
<keyword evidence="8" id="KW-0863">Zinc-finger</keyword>
<evidence type="ECO:0000256" key="15">
    <source>
        <dbReference type="ARBA" id="ARBA00032511"/>
    </source>
</evidence>
<evidence type="ECO:0000256" key="16">
    <source>
        <dbReference type="ARBA" id="ARBA00034438"/>
    </source>
</evidence>
<dbReference type="Proteomes" id="UP000728032">
    <property type="component" value="Unassembled WGS sequence"/>
</dbReference>
<evidence type="ECO:0000313" key="19">
    <source>
        <dbReference type="EMBL" id="CAD7665939.1"/>
    </source>
</evidence>
<comment type="subcellular location">
    <subcellularLocation>
        <location evidence="1">Peroxisome membrane</location>
        <topology evidence="1">Multi-pass membrane protein</topology>
    </subcellularLocation>
</comment>
<evidence type="ECO:0000256" key="3">
    <source>
        <dbReference type="ARBA" id="ARBA00008704"/>
    </source>
</evidence>
<evidence type="ECO:0000256" key="2">
    <source>
        <dbReference type="ARBA" id="ARBA00004906"/>
    </source>
</evidence>
<evidence type="ECO:0000256" key="9">
    <source>
        <dbReference type="ARBA" id="ARBA00022786"/>
    </source>
</evidence>
<dbReference type="Pfam" id="PF04757">
    <property type="entry name" value="Pex2_Pex12"/>
    <property type="match status" value="1"/>
</dbReference>
<evidence type="ECO:0000256" key="7">
    <source>
        <dbReference type="ARBA" id="ARBA00022723"/>
    </source>
</evidence>
<evidence type="ECO:0000256" key="5">
    <source>
        <dbReference type="ARBA" id="ARBA00022679"/>
    </source>
</evidence>
<accession>A0A7R9MSY6</accession>
<keyword evidence="6" id="KW-0812">Transmembrane</keyword>
<dbReference type="GO" id="GO:0016558">
    <property type="term" value="P:protein import into peroxisome matrix"/>
    <property type="evidence" value="ECO:0007669"/>
    <property type="project" value="InterPro"/>
</dbReference>
<comment type="catalytic activity">
    <reaction evidence="16">
        <text>[E2 ubiquitin-conjugating enzyme]-S-ubiquitinyl-L-cysteine + [acceptor protein]-L-cysteine = [E2 ubiquitin-conjugating enzyme]-L-cysteine + [acceptor protein]-S-ubiquitinyl-L-cysteine.</text>
        <dbReference type="EC" id="2.3.2.36"/>
    </reaction>
</comment>
<dbReference type="InterPro" id="IPR025654">
    <property type="entry name" value="PEX2/10"/>
</dbReference>
<comment type="similarity">
    <text evidence="3">Belongs to the pex2/pex10/pex12 family.</text>
</comment>
<proteinExistence type="inferred from homology"/>
<evidence type="ECO:0000256" key="11">
    <source>
        <dbReference type="ARBA" id="ARBA00022927"/>
    </source>
</evidence>
<sequence length="174" mass="20213">MDSRTKSMRQLYCLRVNQIDSKSLDTELNAIFEAKVNDLEMQRLLELSPELLALIKTYIWVNTVWGNGISIGQSLLGLKYYDMSDTNTIRQHLNALQNVGLVLVEIVVPWLRQRVITDSISHTVDKVDQLYKCVHFMNGLVFLYYGKYRTLWERVLRLGTGLQSSQQNWSNNEL</sequence>
<keyword evidence="7" id="KW-0479">Metal-binding</keyword>
<keyword evidence="9" id="KW-0833">Ubl conjugation pathway</keyword>
<dbReference type="AlphaFoldDB" id="A0A7R9MSY6"/>
<keyword evidence="10" id="KW-0862">Zinc</keyword>
<gene>
    <name evidence="19" type="ORF">ONB1V03_LOCUS22492</name>
</gene>
<evidence type="ECO:0000256" key="13">
    <source>
        <dbReference type="ARBA" id="ARBA00023136"/>
    </source>
</evidence>
<dbReference type="PANTHER" id="PTHR48178">
    <property type="entry name" value="PEROXISOME BIOGENESIS FACTOR 2"/>
    <property type="match status" value="1"/>
</dbReference>
<evidence type="ECO:0000313" key="20">
    <source>
        <dbReference type="Proteomes" id="UP000728032"/>
    </source>
</evidence>
<dbReference type="GO" id="GO:0061630">
    <property type="term" value="F:ubiquitin protein ligase activity"/>
    <property type="evidence" value="ECO:0007669"/>
    <property type="project" value="UniProtKB-EC"/>
</dbReference>
<evidence type="ECO:0000256" key="1">
    <source>
        <dbReference type="ARBA" id="ARBA00004585"/>
    </source>
</evidence>
<keyword evidence="20" id="KW-1185">Reference proteome</keyword>
<dbReference type="EC" id="2.3.2.36" evidence="17"/>
<keyword evidence="11" id="KW-0653">Protein transport</keyword>
<dbReference type="EMBL" id="OC965448">
    <property type="protein sequence ID" value="CAD7665939.1"/>
    <property type="molecule type" value="Genomic_DNA"/>
</dbReference>
<dbReference type="InterPro" id="IPR006845">
    <property type="entry name" value="Pex_N"/>
</dbReference>
<evidence type="ECO:0000256" key="12">
    <source>
        <dbReference type="ARBA" id="ARBA00022989"/>
    </source>
</evidence>
<keyword evidence="4" id="KW-0813">Transport</keyword>
<keyword evidence="5" id="KW-0808">Transferase</keyword>
<evidence type="ECO:0000256" key="4">
    <source>
        <dbReference type="ARBA" id="ARBA00022448"/>
    </source>
</evidence>
<dbReference type="GO" id="GO:0005778">
    <property type="term" value="C:peroxisomal membrane"/>
    <property type="evidence" value="ECO:0007669"/>
    <property type="project" value="UniProtKB-SubCell"/>
</dbReference>
<evidence type="ECO:0000256" key="8">
    <source>
        <dbReference type="ARBA" id="ARBA00022771"/>
    </source>
</evidence>
<comment type="pathway">
    <text evidence="2">Protein modification; protein ubiquitination.</text>
</comment>
<feature type="domain" description="Pex N-terminal" evidence="18">
    <location>
        <begin position="39"/>
        <end position="158"/>
    </location>
</feature>
<keyword evidence="12" id="KW-1133">Transmembrane helix</keyword>
<dbReference type="EMBL" id="CAJPVJ010050623">
    <property type="protein sequence ID" value="CAG2183071.1"/>
    <property type="molecule type" value="Genomic_DNA"/>
</dbReference>
<organism evidence="19">
    <name type="scientific">Oppiella nova</name>
    <dbReference type="NCBI Taxonomy" id="334625"/>
    <lineage>
        <taxon>Eukaryota</taxon>
        <taxon>Metazoa</taxon>
        <taxon>Ecdysozoa</taxon>
        <taxon>Arthropoda</taxon>
        <taxon>Chelicerata</taxon>
        <taxon>Arachnida</taxon>
        <taxon>Acari</taxon>
        <taxon>Acariformes</taxon>
        <taxon>Sarcoptiformes</taxon>
        <taxon>Oribatida</taxon>
        <taxon>Brachypylina</taxon>
        <taxon>Oppioidea</taxon>
        <taxon>Oppiidae</taxon>
        <taxon>Oppiella</taxon>
    </lineage>
</organism>